<organism evidence="1 2">
    <name type="scientific">Clostridium haemolyticum NCTC 9693</name>
    <dbReference type="NCBI Taxonomy" id="1443114"/>
    <lineage>
        <taxon>Bacteria</taxon>
        <taxon>Bacillati</taxon>
        <taxon>Bacillota</taxon>
        <taxon>Clostridia</taxon>
        <taxon>Eubacteriales</taxon>
        <taxon>Clostridiaceae</taxon>
        <taxon>Clostridium</taxon>
    </lineage>
</organism>
<keyword evidence="1" id="KW-0282">Flagellum</keyword>
<proteinExistence type="predicted"/>
<evidence type="ECO:0000313" key="1">
    <source>
        <dbReference type="EMBL" id="KEI16198.1"/>
    </source>
</evidence>
<gene>
    <name evidence="1" type="ORF">Z960_10370</name>
</gene>
<protein>
    <submittedName>
        <fullName evidence="1">Flagellar protein FliB</fullName>
    </submittedName>
</protein>
<sequence length="405" mass="48016">MILIPEYLKNFRCIGSECEDTCCKGWRVDIDKKTYNLYKKSKNIKLKPLFQKHIKRNHNNKTEKLYGKLKMNSEGYCPFLDENRMCGLYKEIGEEKLSHICKIYPRETRSIEGKLEQSLTLSCPEVVRIALFNEKGIEFQEVDKTHSNINIPEYLNASLNLNTNITKYFWDIRIFSLTLLQNRNYTLDERMMILGIVYEKLQILVDNKKYDYILGLLDEMNEIIESNELKESFSQIPINIEMQMRIAKELADVKIVQGVSFDGYLECIKETLQGIKFKEENTFNNVLEEYTNSYNNYLKPYITEKEYVLENFLVNEFFRRLFPFGSFKSIWESYIYLSAIYSMLKFHLVGISAFNKEMNDKLLVKVVYNFSRVMLHNPSYLHQIINLMKENKFDTLAHMCILIKS</sequence>
<dbReference type="Proteomes" id="UP000027937">
    <property type="component" value="Unassembled WGS sequence"/>
</dbReference>
<keyword evidence="1" id="KW-0966">Cell projection</keyword>
<dbReference type="EMBL" id="JENX01000076">
    <property type="protein sequence ID" value="KEI16198.1"/>
    <property type="molecule type" value="Genomic_DNA"/>
</dbReference>
<comment type="caution">
    <text evidence="1">The sequence shown here is derived from an EMBL/GenBank/DDBJ whole genome shotgun (WGS) entry which is preliminary data.</text>
</comment>
<name>A0ABR4TDJ9_CLOHA</name>
<reference evidence="1 2" key="1">
    <citation type="submission" date="2014-02" db="EMBL/GenBank/DDBJ databases">
        <title>Plasmidome dynamics in the species complex Clostridium novyi sensu lato converts strains of independent lineages into distinctly different pathogens.</title>
        <authorList>
            <person name="Skarin H."/>
            <person name="Segerman B."/>
        </authorList>
    </citation>
    <scope>NUCLEOTIDE SEQUENCE [LARGE SCALE GENOMIC DNA]</scope>
    <source>
        <strain evidence="1 2">NCTC 9693</strain>
    </source>
</reference>
<accession>A0ABR4TDJ9</accession>
<dbReference type="NCBIfam" id="NF038110">
    <property type="entry name" value="Lys_methyl_FliB"/>
    <property type="match status" value="1"/>
</dbReference>
<keyword evidence="2" id="KW-1185">Reference proteome</keyword>
<evidence type="ECO:0000313" key="2">
    <source>
        <dbReference type="Proteomes" id="UP000027937"/>
    </source>
</evidence>
<keyword evidence="1" id="KW-0969">Cilium</keyword>
<dbReference type="RefSeq" id="WP_039229457.1">
    <property type="nucleotide sequence ID" value="NZ_JENX01000076.1"/>
</dbReference>